<evidence type="ECO:0000313" key="1">
    <source>
        <dbReference type="EMBL" id="ABJ85281.1"/>
    </source>
</evidence>
<sequence length="451" mass="48697" precursor="true">MVDLVRTAALFTLSFTLLAQGDPARQLEAAIHREMVEGEIGPAIGMYQAIVAQPGTPRAVAARAMLHLGQCQEKLGQRREAHATYARVARDYATESAAAAEARAKLSGWSDAPPGPRNLRFEQGKAGDVPPGWFVPAVEKTTGSLAQLRRKGCRDSAGCAVVIAPANSSDAVGNLMQSFSAAAYRGKTVRLRAWVRVEAGTPGDRAQMWLKVYRPNGKTGFYDDMDDRPVRDAEWTNCEILAEVDRDAQFLDFGVRSIGRGRVWVDEVSFEIVPEEQVRAVRNAIGRLYPRTDTALSGFRFSGPQAVATVRSVAQRGEFALVQTARDTWSRTEDGWELTEHVPLSISYEGPAPDPEVVRAVAEDLRRLAVPLAGLQPVRATAACVAVHRGDLPEGSGENVLAAAGITGFSLDLAKVPADSALGHWLGEPHLFDGTPGTLSKSCDALIYLEK</sequence>
<protein>
    <recommendedName>
        <fullName evidence="2">Tetratricopeptide repeat protein</fullName>
    </recommendedName>
</protein>
<dbReference type="Gene3D" id="1.25.40.10">
    <property type="entry name" value="Tetratricopeptide repeat domain"/>
    <property type="match status" value="1"/>
</dbReference>
<dbReference type="InParanoid" id="Q01YI4"/>
<dbReference type="HOGENOM" id="CLU_606764_0_0_0"/>
<gene>
    <name evidence="1" type="ordered locus">Acid_4319</name>
</gene>
<dbReference type="InterPro" id="IPR011990">
    <property type="entry name" value="TPR-like_helical_dom_sf"/>
</dbReference>
<dbReference type="OrthoDB" id="5379939at2"/>
<reference evidence="1" key="1">
    <citation type="submission" date="2006-10" db="EMBL/GenBank/DDBJ databases">
        <title>Complete sequence of Solibacter usitatus Ellin6076.</title>
        <authorList>
            <consortium name="US DOE Joint Genome Institute"/>
            <person name="Copeland A."/>
            <person name="Lucas S."/>
            <person name="Lapidus A."/>
            <person name="Barry K."/>
            <person name="Detter J.C."/>
            <person name="Glavina del Rio T."/>
            <person name="Hammon N."/>
            <person name="Israni S."/>
            <person name="Dalin E."/>
            <person name="Tice H."/>
            <person name="Pitluck S."/>
            <person name="Thompson L.S."/>
            <person name="Brettin T."/>
            <person name="Bruce D."/>
            <person name="Han C."/>
            <person name="Tapia R."/>
            <person name="Gilna P."/>
            <person name="Schmutz J."/>
            <person name="Larimer F."/>
            <person name="Land M."/>
            <person name="Hauser L."/>
            <person name="Kyrpides N."/>
            <person name="Mikhailova N."/>
            <person name="Janssen P.H."/>
            <person name="Kuske C.R."/>
            <person name="Richardson P."/>
        </authorList>
    </citation>
    <scope>NUCLEOTIDE SEQUENCE</scope>
    <source>
        <strain evidence="1">Ellin6076</strain>
    </source>
</reference>
<dbReference type="KEGG" id="sus:Acid_4319"/>
<evidence type="ECO:0008006" key="2">
    <source>
        <dbReference type="Google" id="ProtNLM"/>
    </source>
</evidence>
<proteinExistence type="predicted"/>
<dbReference type="STRING" id="234267.Acid_4319"/>
<dbReference type="Gene3D" id="2.60.120.260">
    <property type="entry name" value="Galactose-binding domain-like"/>
    <property type="match status" value="1"/>
</dbReference>
<organism evidence="1">
    <name type="scientific">Solibacter usitatus (strain Ellin6076)</name>
    <dbReference type="NCBI Taxonomy" id="234267"/>
    <lineage>
        <taxon>Bacteria</taxon>
        <taxon>Pseudomonadati</taxon>
        <taxon>Acidobacteriota</taxon>
        <taxon>Terriglobia</taxon>
        <taxon>Bryobacterales</taxon>
        <taxon>Solibacteraceae</taxon>
        <taxon>Candidatus Solibacter</taxon>
    </lineage>
</organism>
<dbReference type="EMBL" id="CP000473">
    <property type="protein sequence ID" value="ABJ85281.1"/>
    <property type="molecule type" value="Genomic_DNA"/>
</dbReference>
<dbReference type="eggNOG" id="COG2207">
    <property type="taxonomic scope" value="Bacteria"/>
</dbReference>
<name>Q01YI4_SOLUE</name>
<dbReference type="AlphaFoldDB" id="Q01YI4"/>
<accession>Q01YI4</accession>